<feature type="compositionally biased region" description="Polar residues" evidence="5">
    <location>
        <begin position="248"/>
        <end position="260"/>
    </location>
</feature>
<dbReference type="InterPro" id="IPR003595">
    <property type="entry name" value="Tyr_Pase_cat"/>
</dbReference>
<keyword evidence="2" id="KW-0378">Hydrolase</keyword>
<dbReference type="SUPFAM" id="SSF52799">
    <property type="entry name" value="(Phosphotyrosine protein) phosphatases II"/>
    <property type="match status" value="1"/>
</dbReference>
<feature type="domain" description="Tyrosine specific protein phosphatases" evidence="7">
    <location>
        <begin position="464"/>
        <end position="541"/>
    </location>
</feature>
<dbReference type="PRINTS" id="PR00700">
    <property type="entry name" value="PRTYPHPHTASE"/>
</dbReference>
<feature type="compositionally biased region" description="Low complexity" evidence="5">
    <location>
        <begin position="281"/>
        <end position="309"/>
    </location>
</feature>
<protein>
    <recommendedName>
        <fullName evidence="1">protein-tyrosine-phosphatase</fullName>
        <ecNumber evidence="1">3.1.3.48</ecNumber>
    </recommendedName>
</protein>
<dbReference type="AlphaFoldDB" id="A0A6G1SPB9"/>
<name>A0A6G1SPB9_9ACAR</name>
<evidence type="ECO:0000256" key="2">
    <source>
        <dbReference type="ARBA" id="ARBA00022801"/>
    </source>
</evidence>
<reference evidence="8" key="1">
    <citation type="submission" date="2018-10" db="EMBL/GenBank/DDBJ databases">
        <title>Transcriptome assembly of Aceria tosichella (Wheat curl mite) Type 2.</title>
        <authorList>
            <person name="Scully E.D."/>
            <person name="Geib S.M."/>
            <person name="Palmer N.A."/>
            <person name="Gupta A.K."/>
            <person name="Sarath G."/>
            <person name="Tatineni S."/>
        </authorList>
    </citation>
    <scope>NUCLEOTIDE SEQUENCE</scope>
    <source>
        <strain evidence="8">LincolnNE</strain>
    </source>
</reference>
<evidence type="ECO:0000256" key="5">
    <source>
        <dbReference type="SAM" id="MobiDB-lite"/>
    </source>
</evidence>
<dbReference type="PANTHER" id="PTHR45983">
    <property type="entry name" value="TYROSINE PHOSPHATSE N18, PUTATIVE-RELATED"/>
    <property type="match status" value="1"/>
</dbReference>
<dbReference type="EMBL" id="GGYP01007603">
    <property type="protein sequence ID" value="MDE52374.1"/>
    <property type="molecule type" value="Transcribed_RNA"/>
</dbReference>
<feature type="compositionally biased region" description="Basic residues" evidence="5">
    <location>
        <begin position="381"/>
        <end position="398"/>
    </location>
</feature>
<dbReference type="GO" id="GO:0004726">
    <property type="term" value="F:non-membrane spanning protein tyrosine phosphatase activity"/>
    <property type="evidence" value="ECO:0007669"/>
    <property type="project" value="InterPro"/>
</dbReference>
<feature type="compositionally biased region" description="Basic and acidic residues" evidence="5">
    <location>
        <begin position="633"/>
        <end position="647"/>
    </location>
</feature>
<feature type="compositionally biased region" description="Low complexity" evidence="5">
    <location>
        <begin position="347"/>
        <end position="360"/>
    </location>
</feature>
<evidence type="ECO:0000259" key="7">
    <source>
        <dbReference type="PROSITE" id="PS50056"/>
    </source>
</evidence>
<feature type="compositionally biased region" description="Polar residues" evidence="5">
    <location>
        <begin position="326"/>
        <end position="346"/>
    </location>
</feature>
<dbReference type="EC" id="3.1.3.48" evidence="1"/>
<feature type="compositionally biased region" description="Gly residues" evidence="5">
    <location>
        <begin position="425"/>
        <end position="434"/>
    </location>
</feature>
<dbReference type="InterPro" id="IPR000242">
    <property type="entry name" value="PTP_cat"/>
</dbReference>
<feature type="compositionally biased region" description="Acidic residues" evidence="5">
    <location>
        <begin position="228"/>
        <end position="238"/>
    </location>
</feature>
<dbReference type="GO" id="GO:0005634">
    <property type="term" value="C:nucleus"/>
    <property type="evidence" value="ECO:0007669"/>
    <property type="project" value="TreeGrafter"/>
</dbReference>
<feature type="domain" description="Tyrosine-protein phosphatase" evidence="6">
    <location>
        <begin position="65"/>
        <end position="550"/>
    </location>
</feature>
<feature type="compositionally biased region" description="Low complexity" evidence="5">
    <location>
        <begin position="399"/>
        <end position="409"/>
    </location>
</feature>
<dbReference type="GO" id="GO:0048666">
    <property type="term" value="P:neuron development"/>
    <property type="evidence" value="ECO:0007669"/>
    <property type="project" value="UniProtKB-ARBA"/>
</dbReference>
<dbReference type="PROSITE" id="PS50055">
    <property type="entry name" value="TYR_PHOSPHATASE_PTP"/>
    <property type="match status" value="1"/>
</dbReference>
<comment type="similarity">
    <text evidence="4">Belongs to the protein-tyrosine phosphatase family. Non-receptor class 4 subfamily.</text>
</comment>
<dbReference type="SMART" id="SM00404">
    <property type="entry name" value="PTPc_motif"/>
    <property type="match status" value="1"/>
</dbReference>
<dbReference type="Gene3D" id="3.90.190.10">
    <property type="entry name" value="Protein tyrosine phosphatase superfamily"/>
    <property type="match status" value="2"/>
</dbReference>
<dbReference type="SMART" id="SM00194">
    <property type="entry name" value="PTPc"/>
    <property type="match status" value="1"/>
</dbReference>
<feature type="region of interest" description="Disordered" evidence="5">
    <location>
        <begin position="579"/>
        <end position="665"/>
    </location>
</feature>
<dbReference type="PROSITE" id="PS50056">
    <property type="entry name" value="TYR_PHOSPHATASE_2"/>
    <property type="match status" value="1"/>
</dbReference>
<keyword evidence="3" id="KW-0904">Protein phosphatase</keyword>
<feature type="region of interest" description="Disordered" evidence="5">
    <location>
        <begin position="228"/>
        <end position="309"/>
    </location>
</feature>
<dbReference type="InterPro" id="IPR016130">
    <property type="entry name" value="Tyr_Pase_AS"/>
</dbReference>
<accession>A0A6G1SPB9</accession>
<evidence type="ECO:0000256" key="4">
    <source>
        <dbReference type="ARBA" id="ARBA00034734"/>
    </source>
</evidence>
<dbReference type="PANTHER" id="PTHR45983:SF2">
    <property type="entry name" value="PROTEIN-TYROSINE-PHOSPHATASE"/>
    <property type="match status" value="1"/>
</dbReference>
<feature type="compositionally biased region" description="Polar residues" evidence="5">
    <location>
        <begin position="601"/>
        <end position="620"/>
    </location>
</feature>
<evidence type="ECO:0000256" key="3">
    <source>
        <dbReference type="ARBA" id="ARBA00022912"/>
    </source>
</evidence>
<dbReference type="PROSITE" id="PS00383">
    <property type="entry name" value="TYR_PHOSPHATASE_1"/>
    <property type="match status" value="1"/>
</dbReference>
<proteinExistence type="inferred from homology"/>
<feature type="compositionally biased region" description="Polar residues" evidence="5">
    <location>
        <begin position="361"/>
        <end position="377"/>
    </location>
</feature>
<keyword evidence="8" id="KW-0675">Receptor</keyword>
<organism evidence="8">
    <name type="scientific">Aceria tosichella</name>
    <name type="common">wheat curl mite</name>
    <dbReference type="NCBI Taxonomy" id="561515"/>
    <lineage>
        <taxon>Eukaryota</taxon>
        <taxon>Metazoa</taxon>
        <taxon>Ecdysozoa</taxon>
        <taxon>Arthropoda</taxon>
        <taxon>Chelicerata</taxon>
        <taxon>Arachnida</taxon>
        <taxon>Acari</taxon>
        <taxon>Acariformes</taxon>
        <taxon>Trombidiformes</taxon>
        <taxon>Prostigmata</taxon>
        <taxon>Eupodina</taxon>
        <taxon>Eriophyoidea</taxon>
        <taxon>Eriophyidae</taxon>
        <taxon>Eriophyinae</taxon>
        <taxon>Aceriini</taxon>
        <taxon>Aceria</taxon>
    </lineage>
</organism>
<evidence type="ECO:0000313" key="8">
    <source>
        <dbReference type="EMBL" id="MDE52374.1"/>
    </source>
</evidence>
<dbReference type="InterPro" id="IPR029021">
    <property type="entry name" value="Prot-tyrosine_phosphatase-like"/>
</dbReference>
<sequence>MISSSDRCRQLVAGNYDVILDDDEIATFKSVLSEFLARFEHHESELISIQQQQPAAAAPLMAGSYFEEFKMLKELSKALKENTDNFIDGLEFYNQPKNRYKDIIPFNHTRVILNNIPELEPGSNYINANYVRGPSGSQRSYIACQGPLPHTLNDFWRMIWECRVSVIVMACNEQEMGKSKCEQYWPNQVSGSIVYGNIQVTLMRVRQINSDFLIRKFLVQLLGPEERVEEDGHDDGDEPMIARPAQAASANESAPSQLNEKVQHSMATTDHTYHHHHHQHYQQANTNHDNNNNHNHINSTPMTIPTPIPATTTAATTAFTTTTTTNNANLNGNHYHQQNSNDTCGFSNSGNSSTSNESINMSDDSTSVTTANKNLASSQHHPNHHHLHHHHNNHHQNHISHQNNPNQHIQDQRYQSSNKPNRIGTGFGASGGGPRSKRPVLMERTVCQFHFQGWQDHGVPDSVQSILALVRLIREVQPGYSSSILVHCSAGCGRTGTICCIDYVYGLMRMGRLRPDFDLFSIISEMRQQRMAMVQTIEQYILCHRAVAALFMQQLHILGFGLNRGRCVVAIEKANAAESTTGAGLDGSEQVDEEADKSNHYDTSSSTVATDEQSSNSKCSFEQFDEDNVLCEGQKEDQEEATAREGEVTGNNGDEEDQDLGPVFI</sequence>
<evidence type="ECO:0000259" key="6">
    <source>
        <dbReference type="PROSITE" id="PS50055"/>
    </source>
</evidence>
<feature type="region of interest" description="Disordered" evidence="5">
    <location>
        <begin position="323"/>
        <end position="437"/>
    </location>
</feature>
<gene>
    <name evidence="8" type="primary">PTPN12</name>
    <name evidence="8" type="ORF">g.2257</name>
</gene>
<dbReference type="InterPro" id="IPR047170">
    <property type="entry name" value="PTN12/18/22"/>
</dbReference>
<dbReference type="GO" id="GO:0005737">
    <property type="term" value="C:cytoplasm"/>
    <property type="evidence" value="ECO:0007669"/>
    <property type="project" value="TreeGrafter"/>
</dbReference>
<dbReference type="Pfam" id="PF00102">
    <property type="entry name" value="Y_phosphatase"/>
    <property type="match status" value="2"/>
</dbReference>
<evidence type="ECO:0000256" key="1">
    <source>
        <dbReference type="ARBA" id="ARBA00013064"/>
    </source>
</evidence>
<dbReference type="InterPro" id="IPR000387">
    <property type="entry name" value="Tyr_Pase_dom"/>
</dbReference>